<dbReference type="EMBL" id="BAAAOG010000002">
    <property type="protein sequence ID" value="GAA1953682.1"/>
    <property type="molecule type" value="Genomic_DNA"/>
</dbReference>
<comment type="subcellular location">
    <subcellularLocation>
        <location evidence="1">Membrane</location>
        <topology evidence="1">Multi-pass membrane protein</topology>
    </subcellularLocation>
</comment>
<dbReference type="Proteomes" id="UP001499933">
    <property type="component" value="Unassembled WGS sequence"/>
</dbReference>
<feature type="transmembrane region" description="Helical" evidence="6">
    <location>
        <begin position="393"/>
        <end position="417"/>
    </location>
</feature>
<feature type="transmembrane region" description="Helical" evidence="6">
    <location>
        <begin position="118"/>
        <end position="143"/>
    </location>
</feature>
<feature type="transmembrane region" description="Helical" evidence="6">
    <location>
        <begin position="360"/>
        <end position="381"/>
    </location>
</feature>
<name>A0ABN2QKI8_9MICO</name>
<feature type="transmembrane region" description="Helical" evidence="6">
    <location>
        <begin position="459"/>
        <end position="478"/>
    </location>
</feature>
<feature type="transmembrane region" description="Helical" evidence="6">
    <location>
        <begin position="224"/>
        <end position="243"/>
    </location>
</feature>
<evidence type="ECO:0000256" key="4">
    <source>
        <dbReference type="ARBA" id="ARBA00023136"/>
    </source>
</evidence>
<dbReference type="RefSeq" id="WP_344092840.1">
    <property type="nucleotide sequence ID" value="NZ_BAAAOG010000002.1"/>
</dbReference>
<protein>
    <submittedName>
        <fullName evidence="8">Amino acid permease</fullName>
    </submittedName>
</protein>
<evidence type="ECO:0000256" key="6">
    <source>
        <dbReference type="SAM" id="Phobius"/>
    </source>
</evidence>
<sequence length="519" mass="55008">MSEAKSSVSGVTYTKAGEGYFEKRQLKRSARFWGLWGLGVAAVISGDFSGWNFGIGSAGWGGLLIASLVIVVMYFGMLFSIGEMSAALPHTGGAYSFARSAMGPWGGFVTGLAETIEYVFTTGVIVLFSAGYLNQIIATLAGFDLAKAGYLWVWWVVLYAVFIALNAAGASISFRFAVIVSILSIGILVLFGILAFANGAVDFSKLWDIAPDETVAGSSQFLPFGWWGILFALPFAMWFFLGIEELPLAAEEAHDPSKDIPRAGIWGLITLIVTGAIVLFLNPAVTGSKALGAAGEPLLDGFRAFLPADLAAVLSLFALIGLLASLQGIMFAYGRNMYSLSRAGYYPKFLSLTGKRQTPWVALLVGAVIGFVVLLAVDLITKANPDIGAVSNAIVLNIAVWGAVISYLLQMVSYVILKVKLPNAARPYVSPVGIGGAVVAGVIALLTFVGQLINPGYTSAIIAIAVVYVIGLVIFALVGRKRLVLSPEEEYALSGGQHGDPQSEGYDAMETEIFGNKQR</sequence>
<evidence type="ECO:0000313" key="8">
    <source>
        <dbReference type="EMBL" id="GAA1953682.1"/>
    </source>
</evidence>
<accession>A0ABN2QKI8</accession>
<dbReference type="InterPro" id="IPR004841">
    <property type="entry name" value="AA-permease/SLC12A_dom"/>
</dbReference>
<evidence type="ECO:0000313" key="9">
    <source>
        <dbReference type="Proteomes" id="UP001499933"/>
    </source>
</evidence>
<keyword evidence="2 6" id="KW-0812">Transmembrane</keyword>
<feature type="transmembrane region" description="Helical" evidence="6">
    <location>
        <begin position="57"/>
        <end position="79"/>
    </location>
</feature>
<keyword evidence="9" id="KW-1185">Reference proteome</keyword>
<feature type="domain" description="Amino acid permease/ SLC12A" evidence="7">
    <location>
        <begin position="46"/>
        <end position="475"/>
    </location>
</feature>
<dbReference type="PANTHER" id="PTHR42770">
    <property type="entry name" value="AMINO ACID TRANSPORTER-RELATED"/>
    <property type="match status" value="1"/>
</dbReference>
<dbReference type="Gene3D" id="1.20.1740.10">
    <property type="entry name" value="Amino acid/polyamine transporter I"/>
    <property type="match status" value="1"/>
</dbReference>
<reference evidence="8 9" key="1">
    <citation type="journal article" date="2019" name="Int. J. Syst. Evol. Microbiol.">
        <title>The Global Catalogue of Microorganisms (GCM) 10K type strain sequencing project: providing services to taxonomists for standard genome sequencing and annotation.</title>
        <authorList>
            <consortium name="The Broad Institute Genomics Platform"/>
            <consortium name="The Broad Institute Genome Sequencing Center for Infectious Disease"/>
            <person name="Wu L."/>
            <person name="Ma J."/>
        </authorList>
    </citation>
    <scope>NUCLEOTIDE SEQUENCE [LARGE SCALE GENOMIC DNA]</scope>
    <source>
        <strain evidence="8 9">JCM 14901</strain>
    </source>
</reference>
<gene>
    <name evidence="8" type="ORF">GCM10009776_14410</name>
</gene>
<dbReference type="InterPro" id="IPR050367">
    <property type="entry name" value="APC_superfamily"/>
</dbReference>
<dbReference type="Pfam" id="PF00324">
    <property type="entry name" value="AA_permease"/>
    <property type="match status" value="1"/>
</dbReference>
<comment type="caution">
    <text evidence="8">The sequence shown here is derived from an EMBL/GenBank/DDBJ whole genome shotgun (WGS) entry which is preliminary data.</text>
</comment>
<dbReference type="PANTHER" id="PTHR42770:SF7">
    <property type="entry name" value="MEMBRANE PROTEIN"/>
    <property type="match status" value="1"/>
</dbReference>
<evidence type="ECO:0000256" key="1">
    <source>
        <dbReference type="ARBA" id="ARBA00004141"/>
    </source>
</evidence>
<organism evidence="8 9">
    <name type="scientific">Microbacterium deminutum</name>
    <dbReference type="NCBI Taxonomy" id="344164"/>
    <lineage>
        <taxon>Bacteria</taxon>
        <taxon>Bacillati</taxon>
        <taxon>Actinomycetota</taxon>
        <taxon>Actinomycetes</taxon>
        <taxon>Micrococcales</taxon>
        <taxon>Microbacteriaceae</taxon>
        <taxon>Microbacterium</taxon>
    </lineage>
</organism>
<evidence type="ECO:0000256" key="5">
    <source>
        <dbReference type="SAM" id="MobiDB-lite"/>
    </source>
</evidence>
<keyword evidence="4 6" id="KW-0472">Membrane</keyword>
<evidence type="ECO:0000259" key="7">
    <source>
        <dbReference type="Pfam" id="PF00324"/>
    </source>
</evidence>
<evidence type="ECO:0000256" key="2">
    <source>
        <dbReference type="ARBA" id="ARBA00022692"/>
    </source>
</evidence>
<proteinExistence type="predicted"/>
<feature type="transmembrane region" description="Helical" evidence="6">
    <location>
        <begin position="263"/>
        <end position="285"/>
    </location>
</feature>
<feature type="region of interest" description="Disordered" evidence="5">
    <location>
        <begin position="492"/>
        <end position="519"/>
    </location>
</feature>
<feature type="transmembrane region" description="Helical" evidence="6">
    <location>
        <begin position="176"/>
        <end position="197"/>
    </location>
</feature>
<feature type="transmembrane region" description="Helical" evidence="6">
    <location>
        <begin position="429"/>
        <end position="453"/>
    </location>
</feature>
<feature type="transmembrane region" description="Helical" evidence="6">
    <location>
        <begin position="305"/>
        <end position="333"/>
    </location>
</feature>
<keyword evidence="3 6" id="KW-1133">Transmembrane helix</keyword>
<feature type="transmembrane region" description="Helical" evidence="6">
    <location>
        <begin position="32"/>
        <end position="51"/>
    </location>
</feature>
<evidence type="ECO:0000256" key="3">
    <source>
        <dbReference type="ARBA" id="ARBA00022989"/>
    </source>
</evidence>
<dbReference type="PIRSF" id="PIRSF006060">
    <property type="entry name" value="AA_transporter"/>
    <property type="match status" value="1"/>
</dbReference>
<feature type="transmembrane region" description="Helical" evidence="6">
    <location>
        <begin position="149"/>
        <end position="169"/>
    </location>
</feature>